<evidence type="ECO:0000256" key="1">
    <source>
        <dbReference type="SAM" id="MobiDB-lite"/>
    </source>
</evidence>
<comment type="caution">
    <text evidence="2">The sequence shown here is derived from an EMBL/GenBank/DDBJ whole genome shotgun (WGS) entry which is preliminary data.</text>
</comment>
<accession>A0A2N1MGI3</accession>
<proteinExistence type="predicted"/>
<dbReference type="VEuPathDB" id="FungiDB:FUN_020554"/>
<protein>
    <submittedName>
        <fullName evidence="2">Uncharacterized protein</fullName>
    </submittedName>
</protein>
<reference evidence="2 3" key="1">
    <citation type="submission" date="2016-04" db="EMBL/GenBank/DDBJ databases">
        <title>Genome analyses suggest a sexual origin of heterokaryosis in a supposedly ancient asexual fungus.</title>
        <authorList>
            <person name="Ropars J."/>
            <person name="Sedzielewska K."/>
            <person name="Noel J."/>
            <person name="Charron P."/>
            <person name="Farinelli L."/>
            <person name="Marton T."/>
            <person name="Kruger M."/>
            <person name="Pelin A."/>
            <person name="Brachmann A."/>
            <person name="Corradi N."/>
        </authorList>
    </citation>
    <scope>NUCLEOTIDE SEQUENCE [LARGE SCALE GENOMIC DNA]</scope>
    <source>
        <strain evidence="2 3">C2</strain>
    </source>
</reference>
<name>A0A2N1MGI3_9GLOM</name>
<organism evidence="2 3">
    <name type="scientific">Rhizophagus irregularis</name>
    <dbReference type="NCBI Taxonomy" id="588596"/>
    <lineage>
        <taxon>Eukaryota</taxon>
        <taxon>Fungi</taxon>
        <taxon>Fungi incertae sedis</taxon>
        <taxon>Mucoromycota</taxon>
        <taxon>Glomeromycotina</taxon>
        <taxon>Glomeromycetes</taxon>
        <taxon>Glomerales</taxon>
        <taxon>Glomeraceae</taxon>
        <taxon>Rhizophagus</taxon>
    </lineage>
</organism>
<feature type="region of interest" description="Disordered" evidence="1">
    <location>
        <begin position="1"/>
        <end position="37"/>
    </location>
</feature>
<dbReference type="AlphaFoldDB" id="A0A2N1MGI3"/>
<dbReference type="EMBL" id="LLXL01002499">
    <property type="protein sequence ID" value="PKK60679.1"/>
    <property type="molecule type" value="Genomic_DNA"/>
</dbReference>
<reference evidence="2 3" key="2">
    <citation type="submission" date="2017-10" db="EMBL/GenBank/DDBJ databases">
        <title>Extensive intraspecific genome diversity in a model arbuscular mycorrhizal fungus.</title>
        <authorList>
            <person name="Chen E.C.H."/>
            <person name="Morin E."/>
            <person name="Baudet D."/>
            <person name="Noel J."/>
            <person name="Ndikumana S."/>
            <person name="Charron P."/>
            <person name="St-Onge C."/>
            <person name="Giorgi J."/>
            <person name="Grigoriev I.V."/>
            <person name="Roux C."/>
            <person name="Martin F.M."/>
            <person name="Corradi N."/>
        </authorList>
    </citation>
    <scope>NUCLEOTIDE SEQUENCE [LARGE SCALE GENOMIC DNA]</scope>
    <source>
        <strain evidence="2 3">C2</strain>
    </source>
</reference>
<dbReference type="Proteomes" id="UP000233469">
    <property type="component" value="Unassembled WGS sequence"/>
</dbReference>
<gene>
    <name evidence="2" type="ORF">RhiirC2_792967</name>
</gene>
<evidence type="ECO:0000313" key="3">
    <source>
        <dbReference type="Proteomes" id="UP000233469"/>
    </source>
</evidence>
<feature type="compositionally biased region" description="Basic residues" evidence="1">
    <location>
        <begin position="1"/>
        <end position="11"/>
    </location>
</feature>
<sequence>MSLQRRNYHQKVKQDDDSEISQKNTNTFKSDKKHKKTKQIKKIDKSLDGWTPIFCRTPDPWRPGRTVELYLHNKELERRTFENESELGNVAGLLDEPGLWNYVDGRIIWTGLWNLVAGLLDEPRLSQVARLLEGPELWNLGCWTFRRTRTLKLCCRMNNTDWTLEFRLPDF</sequence>
<evidence type="ECO:0000313" key="2">
    <source>
        <dbReference type="EMBL" id="PKK60679.1"/>
    </source>
</evidence>